<dbReference type="Gene3D" id="2.30.30.30">
    <property type="match status" value="1"/>
</dbReference>
<comment type="caution">
    <text evidence="11">The sequence shown here is derived from an EMBL/GenBank/DDBJ whole genome shotgun (WGS) entry which is preliminary data.</text>
</comment>
<dbReference type="InterPro" id="IPR022671">
    <property type="entry name" value="Ribosomal_uL2_CS"/>
</dbReference>
<dbReference type="PANTHER" id="PTHR13691:SF5">
    <property type="entry name" value="LARGE RIBOSOMAL SUBUNIT PROTEIN UL2M"/>
    <property type="match status" value="1"/>
</dbReference>
<dbReference type="PIRSF" id="PIRSF002158">
    <property type="entry name" value="Ribosomal_L2"/>
    <property type="match status" value="1"/>
</dbReference>
<dbReference type="InterPro" id="IPR012340">
    <property type="entry name" value="NA-bd_OB-fold"/>
</dbReference>
<keyword evidence="4 7" id="KW-0689">Ribosomal protein</keyword>
<dbReference type="Pfam" id="PF03947">
    <property type="entry name" value="Ribosomal_L2_C"/>
    <property type="match status" value="1"/>
</dbReference>
<dbReference type="GO" id="GO:0015934">
    <property type="term" value="C:large ribosomal subunit"/>
    <property type="evidence" value="ECO:0007669"/>
    <property type="project" value="InterPro"/>
</dbReference>
<accession>A0A2M7T9N1</accession>
<dbReference type="SMART" id="SM01383">
    <property type="entry name" value="Ribosomal_L2"/>
    <property type="match status" value="1"/>
</dbReference>
<dbReference type="NCBIfam" id="TIGR01171">
    <property type="entry name" value="rplB_bact"/>
    <property type="match status" value="1"/>
</dbReference>
<keyword evidence="5 7" id="KW-0687">Ribonucleoprotein</keyword>
<dbReference type="FunFam" id="2.40.50.140:FF:000003">
    <property type="entry name" value="50S ribosomal protein L2"/>
    <property type="match status" value="1"/>
</dbReference>
<comment type="subunit">
    <text evidence="7">Part of the 50S ribosomal subunit. Forms a bridge to the 30S subunit in the 70S ribosome.</text>
</comment>
<dbReference type="FunFam" id="4.10.950.10:FF:000001">
    <property type="entry name" value="50S ribosomal protein L2"/>
    <property type="match status" value="1"/>
</dbReference>
<evidence type="ECO:0000256" key="6">
    <source>
        <dbReference type="ARBA" id="ARBA00035242"/>
    </source>
</evidence>
<feature type="domain" description="Large ribosomal subunit protein uL2 C-terminal" evidence="9">
    <location>
        <begin position="124"/>
        <end position="252"/>
    </location>
</feature>
<dbReference type="Pfam" id="PF00181">
    <property type="entry name" value="Ribosomal_L2_N"/>
    <property type="match status" value="1"/>
</dbReference>
<keyword evidence="3 7" id="KW-0694">RNA-binding</keyword>
<evidence type="ECO:0000259" key="10">
    <source>
        <dbReference type="SMART" id="SM01383"/>
    </source>
</evidence>
<dbReference type="PANTHER" id="PTHR13691">
    <property type="entry name" value="RIBOSOMAL PROTEIN L2"/>
    <property type="match status" value="1"/>
</dbReference>
<evidence type="ECO:0000313" key="12">
    <source>
        <dbReference type="Proteomes" id="UP000230956"/>
    </source>
</evidence>
<gene>
    <name evidence="7" type="primary">rplB</name>
    <name evidence="11" type="ORF">COY37_02495</name>
</gene>
<feature type="domain" description="Large ribosomal subunit protein uL2 RNA-binding" evidence="10">
    <location>
        <begin position="42"/>
        <end position="118"/>
    </location>
</feature>
<reference evidence="12" key="1">
    <citation type="submission" date="2017-09" db="EMBL/GenBank/DDBJ databases">
        <title>Depth-based differentiation of microbial function through sediment-hosted aquifers and enrichment of novel symbionts in the deep terrestrial subsurface.</title>
        <authorList>
            <person name="Probst A.J."/>
            <person name="Ladd B."/>
            <person name="Jarett J.K."/>
            <person name="Geller-Mcgrath D.E."/>
            <person name="Sieber C.M.K."/>
            <person name="Emerson J.B."/>
            <person name="Anantharaman K."/>
            <person name="Thomas B.C."/>
            <person name="Malmstrom R."/>
            <person name="Stieglmeier M."/>
            <person name="Klingl A."/>
            <person name="Woyke T."/>
            <person name="Ryan C.M."/>
            <person name="Banfield J.F."/>
        </authorList>
    </citation>
    <scope>NUCLEOTIDE SEQUENCE [LARGE SCALE GENOMIC DNA]</scope>
</reference>
<dbReference type="InterPro" id="IPR005880">
    <property type="entry name" value="Ribosomal_uL2_bac/org-type"/>
</dbReference>
<dbReference type="Gene3D" id="2.40.50.140">
    <property type="entry name" value="Nucleic acid-binding proteins"/>
    <property type="match status" value="1"/>
</dbReference>
<name>A0A2M7T9N1_9ACTN</name>
<dbReference type="InterPro" id="IPR014722">
    <property type="entry name" value="Rib_uL2_dom2"/>
</dbReference>
<dbReference type="InterPro" id="IPR008991">
    <property type="entry name" value="Translation_prot_SH3-like_sf"/>
</dbReference>
<comment type="function">
    <text evidence="7">One of the primary rRNA binding proteins. Required for association of the 30S and 50S subunits to form the 70S ribosome, for tRNA binding and peptide bond formation. It has been suggested to have peptidyltransferase activity; this is somewhat controversial. Makes several contacts with the 16S rRNA in the 70S ribosome.</text>
</comment>
<organism evidence="11 12">
    <name type="scientific">Candidatus Aquicultor secundus</name>
    <dbReference type="NCBI Taxonomy" id="1973895"/>
    <lineage>
        <taxon>Bacteria</taxon>
        <taxon>Bacillati</taxon>
        <taxon>Actinomycetota</taxon>
        <taxon>Candidatus Aquicultoria</taxon>
        <taxon>Candidatus Aquicultorales</taxon>
        <taxon>Candidatus Aquicultoraceae</taxon>
        <taxon>Candidatus Aquicultor</taxon>
    </lineage>
</organism>
<dbReference type="InterPro" id="IPR022666">
    <property type="entry name" value="Ribosomal_uL2_RNA-bd_dom"/>
</dbReference>
<dbReference type="PROSITE" id="PS00467">
    <property type="entry name" value="RIBOSOMAL_L2"/>
    <property type="match status" value="1"/>
</dbReference>
<evidence type="ECO:0000256" key="5">
    <source>
        <dbReference type="ARBA" id="ARBA00023274"/>
    </source>
</evidence>
<evidence type="ECO:0000256" key="7">
    <source>
        <dbReference type="HAMAP-Rule" id="MF_01320"/>
    </source>
</evidence>
<dbReference type="GO" id="GO:0016740">
    <property type="term" value="F:transferase activity"/>
    <property type="evidence" value="ECO:0007669"/>
    <property type="project" value="InterPro"/>
</dbReference>
<dbReference type="HAMAP" id="MF_01320_B">
    <property type="entry name" value="Ribosomal_uL2_B"/>
    <property type="match status" value="1"/>
</dbReference>
<dbReference type="SUPFAM" id="SSF50104">
    <property type="entry name" value="Translation proteins SH3-like domain"/>
    <property type="match status" value="1"/>
</dbReference>
<evidence type="ECO:0000256" key="1">
    <source>
        <dbReference type="ARBA" id="ARBA00005636"/>
    </source>
</evidence>
<dbReference type="GO" id="GO:0019843">
    <property type="term" value="F:rRNA binding"/>
    <property type="evidence" value="ECO:0007669"/>
    <property type="project" value="UniProtKB-UniRule"/>
</dbReference>
<dbReference type="SMART" id="SM01382">
    <property type="entry name" value="Ribosomal_L2_C"/>
    <property type="match status" value="1"/>
</dbReference>
<evidence type="ECO:0000256" key="4">
    <source>
        <dbReference type="ARBA" id="ARBA00022980"/>
    </source>
</evidence>
<dbReference type="GO" id="GO:0002181">
    <property type="term" value="P:cytoplasmic translation"/>
    <property type="evidence" value="ECO:0007669"/>
    <property type="project" value="TreeGrafter"/>
</dbReference>
<evidence type="ECO:0000256" key="2">
    <source>
        <dbReference type="ARBA" id="ARBA00022730"/>
    </source>
</evidence>
<dbReference type="GO" id="GO:0003735">
    <property type="term" value="F:structural constituent of ribosome"/>
    <property type="evidence" value="ECO:0007669"/>
    <property type="project" value="InterPro"/>
</dbReference>
<dbReference type="InterPro" id="IPR022669">
    <property type="entry name" value="Ribosomal_uL2_C"/>
</dbReference>
<sequence>MGIKKFKPTSAGRRFQTVSDFKEITKKEPEKSLLAPLNKKSGRNNYGRITTRHMGGGHKRRYRIIDFKRNKFGIPGRVDAIEYDPNRSARIALIVYADGEKRYILSPLNLKVADTVVSGPDADIKVGNSLPIRRIPLGTIIHNIELKPGKGGQLARSAGTSAQLMAKEGNYAHLRLPSSEVRMVHMECYASIGQVGNAEHELISVGKAGRSRWLGIRPTVRGTAMNPVDHPHGGGEGKASSGRHPVTPWGKPTLGYRTRGTKLSDRYIVKPRKR</sequence>
<dbReference type="InterPro" id="IPR014726">
    <property type="entry name" value="Ribosomal_uL2_dom3"/>
</dbReference>
<feature type="region of interest" description="Disordered" evidence="8">
    <location>
        <begin position="221"/>
        <end position="262"/>
    </location>
</feature>
<proteinExistence type="inferred from homology"/>
<dbReference type="RefSeq" id="WP_286678524.1">
    <property type="nucleotide sequence ID" value="NZ_MNXI01000088.1"/>
</dbReference>
<dbReference type="InterPro" id="IPR002171">
    <property type="entry name" value="Ribosomal_uL2"/>
</dbReference>
<protein>
    <recommendedName>
        <fullName evidence="6 7">Large ribosomal subunit protein uL2</fullName>
    </recommendedName>
</protein>
<evidence type="ECO:0000259" key="9">
    <source>
        <dbReference type="SMART" id="SM01382"/>
    </source>
</evidence>
<evidence type="ECO:0000256" key="8">
    <source>
        <dbReference type="SAM" id="MobiDB-lite"/>
    </source>
</evidence>
<dbReference type="Gene3D" id="4.10.950.10">
    <property type="entry name" value="Ribosomal protein L2, domain 3"/>
    <property type="match status" value="1"/>
</dbReference>
<dbReference type="EMBL" id="PFNG01000061">
    <property type="protein sequence ID" value="PIZ41329.1"/>
    <property type="molecule type" value="Genomic_DNA"/>
</dbReference>
<comment type="similarity">
    <text evidence="1 7">Belongs to the universal ribosomal protein uL2 family.</text>
</comment>
<dbReference type="Proteomes" id="UP000230956">
    <property type="component" value="Unassembled WGS sequence"/>
</dbReference>
<evidence type="ECO:0000256" key="3">
    <source>
        <dbReference type="ARBA" id="ARBA00022884"/>
    </source>
</evidence>
<dbReference type="SUPFAM" id="SSF50249">
    <property type="entry name" value="Nucleic acid-binding proteins"/>
    <property type="match status" value="1"/>
</dbReference>
<dbReference type="AlphaFoldDB" id="A0A2M7T9N1"/>
<dbReference type="FunFam" id="2.30.30.30:FF:000001">
    <property type="entry name" value="50S ribosomal protein L2"/>
    <property type="match status" value="1"/>
</dbReference>
<keyword evidence="2 7" id="KW-0699">rRNA-binding</keyword>
<evidence type="ECO:0000313" key="11">
    <source>
        <dbReference type="EMBL" id="PIZ41329.1"/>
    </source>
</evidence>